<dbReference type="InterPro" id="IPR029058">
    <property type="entry name" value="AB_hydrolase_fold"/>
</dbReference>
<dbReference type="SUPFAM" id="SSF53474">
    <property type="entry name" value="alpha/beta-Hydrolases"/>
    <property type="match status" value="1"/>
</dbReference>
<dbReference type="Gene3D" id="3.40.50.1820">
    <property type="entry name" value="alpha/beta hydrolase"/>
    <property type="match status" value="1"/>
</dbReference>
<dbReference type="PANTHER" id="PTHR43037">
    <property type="entry name" value="UNNAMED PRODUCT-RELATED"/>
    <property type="match status" value="1"/>
</dbReference>
<dbReference type="InterPro" id="IPR050955">
    <property type="entry name" value="Plant_Biomass_Hydrol_Est"/>
</dbReference>
<dbReference type="Proteomes" id="UP000001880">
    <property type="component" value="Chromosome"/>
</dbReference>
<evidence type="ECO:0000313" key="2">
    <source>
        <dbReference type="EMBL" id="ACY16909.1"/>
    </source>
</evidence>
<dbReference type="RefSeq" id="WP_012829507.1">
    <property type="nucleotide sequence ID" value="NC_013440.1"/>
</dbReference>
<dbReference type="EMBL" id="CP001804">
    <property type="protein sequence ID" value="ACY16909.1"/>
    <property type="molecule type" value="Genomic_DNA"/>
</dbReference>
<dbReference type="OrthoDB" id="9764953at2"/>
<accession>D0LNK4</accession>
<dbReference type="HOGENOM" id="CLU_719175_0_0_7"/>
<organism evidence="2 3">
    <name type="scientific">Haliangium ochraceum (strain DSM 14365 / JCM 11303 / SMP-2)</name>
    <dbReference type="NCBI Taxonomy" id="502025"/>
    <lineage>
        <taxon>Bacteria</taxon>
        <taxon>Pseudomonadati</taxon>
        <taxon>Myxococcota</taxon>
        <taxon>Polyangia</taxon>
        <taxon>Haliangiales</taxon>
        <taxon>Kofleriaceae</taxon>
        <taxon>Haliangium</taxon>
    </lineage>
</organism>
<gene>
    <name evidence="2" type="ordered locus">Hoch_4415</name>
</gene>
<proteinExistence type="predicted"/>
<dbReference type="SMR" id="D0LNK4"/>
<name>D0LNK4_HALO1</name>
<dbReference type="eggNOG" id="COG4099">
    <property type="taxonomic scope" value="Bacteria"/>
</dbReference>
<protein>
    <submittedName>
        <fullName evidence="2">Peptidase-like protein</fullName>
    </submittedName>
</protein>
<reference evidence="2 3" key="1">
    <citation type="journal article" date="2010" name="Stand. Genomic Sci.">
        <title>Complete genome sequence of Haliangium ochraceum type strain (SMP-2).</title>
        <authorList>
            <consortium name="US DOE Joint Genome Institute (JGI-PGF)"/>
            <person name="Ivanova N."/>
            <person name="Daum C."/>
            <person name="Lang E."/>
            <person name="Abt B."/>
            <person name="Kopitz M."/>
            <person name="Saunders E."/>
            <person name="Lapidus A."/>
            <person name="Lucas S."/>
            <person name="Glavina Del Rio T."/>
            <person name="Nolan M."/>
            <person name="Tice H."/>
            <person name="Copeland A."/>
            <person name="Cheng J.F."/>
            <person name="Chen F."/>
            <person name="Bruce D."/>
            <person name="Goodwin L."/>
            <person name="Pitluck S."/>
            <person name="Mavromatis K."/>
            <person name="Pati A."/>
            <person name="Mikhailova N."/>
            <person name="Chen A."/>
            <person name="Palaniappan K."/>
            <person name="Land M."/>
            <person name="Hauser L."/>
            <person name="Chang Y.J."/>
            <person name="Jeffries C.D."/>
            <person name="Detter J.C."/>
            <person name="Brettin T."/>
            <person name="Rohde M."/>
            <person name="Goker M."/>
            <person name="Bristow J."/>
            <person name="Markowitz V."/>
            <person name="Eisen J.A."/>
            <person name="Hugenholtz P."/>
            <person name="Kyrpides N.C."/>
            <person name="Klenk H.P."/>
        </authorList>
    </citation>
    <scope>NUCLEOTIDE SEQUENCE [LARGE SCALE GENOMIC DNA]</scope>
    <source>
        <strain evidence="3">DSM 14365 / CIP 107738 / JCM 11303 / AJ 13395 / SMP-2</strain>
    </source>
</reference>
<dbReference type="PROSITE" id="PS51257">
    <property type="entry name" value="PROKAR_LIPOPROTEIN"/>
    <property type="match status" value="1"/>
</dbReference>
<dbReference type="PANTHER" id="PTHR43037:SF1">
    <property type="entry name" value="BLL1128 PROTEIN"/>
    <property type="match status" value="1"/>
</dbReference>
<evidence type="ECO:0000313" key="3">
    <source>
        <dbReference type="Proteomes" id="UP000001880"/>
    </source>
</evidence>
<dbReference type="STRING" id="502025.Hoch_4415"/>
<keyword evidence="1" id="KW-0732">Signal</keyword>
<keyword evidence="3" id="KW-1185">Reference proteome</keyword>
<evidence type="ECO:0000256" key="1">
    <source>
        <dbReference type="ARBA" id="ARBA00022729"/>
    </source>
</evidence>
<dbReference type="AlphaFoldDB" id="D0LNK4"/>
<dbReference type="KEGG" id="hoh:Hoch_4415"/>
<sequence>MSIRFAAALLGVASVAACGRVGFDGVGQDGGAAPADAAVVVDAEAPTLVLSASSSWGARSVDLEFTLSEDGAVHLLVDEPGLAADGASIRDAATFIVSASAGQTLLAALGGLSPATKYVLYAVGEREGELSNVYISEPTATQPLFREDSVDFADGPLPYAVYLPEDYYREPEKARPTIVFLHGSGAVNATPGELPMHDGMFREIAAGANAFAGFPFIVVAPICQSSLGGCFGWTKTELVDAALEHALERYPIDEKRLYFTGLSTGGQGVFEYAVAHPERVAAAVPIASTFREELAGALCEMSSVPVWAFHSELDTLQPPENSLEYIKALGDCVPAPEPAPRLDMYPWEGGTMNHAGWVEVYGDDHAFTLEGHSSIYTWFLAHSL</sequence>